<organism evidence="1 2">
    <name type="scientific">Burkholderia lata (strain ATCC 17760 / DSM 23089 / LMG 22485 / NCIMB 9086 / R18194 / 383)</name>
    <dbReference type="NCBI Taxonomy" id="482957"/>
    <lineage>
        <taxon>Bacteria</taxon>
        <taxon>Pseudomonadati</taxon>
        <taxon>Pseudomonadota</taxon>
        <taxon>Betaproteobacteria</taxon>
        <taxon>Burkholderiales</taxon>
        <taxon>Burkholderiaceae</taxon>
        <taxon>Burkholderia</taxon>
        <taxon>Burkholderia cepacia complex</taxon>
    </lineage>
</organism>
<evidence type="ECO:0000313" key="1">
    <source>
        <dbReference type="EMBL" id="KAF1030687.1"/>
    </source>
</evidence>
<evidence type="ECO:0000313" key="2">
    <source>
        <dbReference type="Proteomes" id="UP000467522"/>
    </source>
</evidence>
<proteinExistence type="predicted"/>
<sequence>MCGNSAYDWNIMFTGRRYGGSDARSSPSTKILPEVAVSSPASMRSNVDLPQPELPSSAKSSFFAIVRFTLSTAVLSPNFFTTFSMRTNVSFGLSKFVAGRCIASGVLNESRFMMVRFKQVSDFQASGATGRAVGGRAVLAERDRAIPRPERMAQ</sequence>
<accession>A0A833PIQ7</accession>
<dbReference type="AlphaFoldDB" id="A0A833PIQ7"/>
<reference evidence="2" key="1">
    <citation type="journal article" date="2020" name="MBio">
        <title>Horizontal gene transfer to a defensive symbiont with a reduced genome amongst a multipartite beetle microbiome.</title>
        <authorList>
            <person name="Waterworth S.C."/>
            <person name="Florez L.V."/>
            <person name="Rees E.R."/>
            <person name="Hertweck C."/>
            <person name="Kaltenpoth M."/>
            <person name="Kwan J.C."/>
        </authorList>
    </citation>
    <scope>NUCLEOTIDE SEQUENCE [LARGE SCALE GENOMIC DNA]</scope>
</reference>
<gene>
    <name evidence="1" type="ORF">GAK33_07880</name>
</gene>
<dbReference type="Proteomes" id="UP000467522">
    <property type="component" value="Unassembled WGS sequence"/>
</dbReference>
<name>A0A833PIQ7_BURL3</name>
<comment type="caution">
    <text evidence="1">The sequence shown here is derived from an EMBL/GenBank/DDBJ whole genome shotgun (WGS) entry which is preliminary data.</text>
</comment>
<protein>
    <submittedName>
        <fullName evidence="1">Uncharacterized protein</fullName>
    </submittedName>
</protein>
<dbReference type="EMBL" id="WNDV01000065">
    <property type="protein sequence ID" value="KAF1030687.1"/>
    <property type="molecule type" value="Genomic_DNA"/>
</dbReference>